<feature type="transmembrane region" description="Helical" evidence="2">
    <location>
        <begin position="6"/>
        <end position="23"/>
    </location>
</feature>
<dbReference type="CDD" id="cd07341">
    <property type="entry name" value="M56_BlaR1_MecR1_like"/>
    <property type="match status" value="1"/>
</dbReference>
<evidence type="ECO:0000259" key="3">
    <source>
        <dbReference type="Pfam" id="PF00905"/>
    </source>
</evidence>
<dbReference type="InterPro" id="IPR008756">
    <property type="entry name" value="Peptidase_M56"/>
</dbReference>
<evidence type="ECO:0000256" key="2">
    <source>
        <dbReference type="SAM" id="Phobius"/>
    </source>
</evidence>
<comment type="similarity">
    <text evidence="1">Belongs to the peptidase M56 family.</text>
</comment>
<keyword evidence="2" id="KW-1133">Transmembrane helix</keyword>
<dbReference type="InterPro" id="IPR052173">
    <property type="entry name" value="Beta-lactam_resp_regulator"/>
</dbReference>
<keyword evidence="2" id="KW-0472">Membrane</keyword>
<evidence type="ECO:0000256" key="1">
    <source>
        <dbReference type="ARBA" id="ARBA00011075"/>
    </source>
</evidence>
<proteinExistence type="inferred from homology"/>
<dbReference type="NCBIfam" id="NF000326">
    <property type="entry name" value="blaR1_generic"/>
    <property type="match status" value="1"/>
</dbReference>
<feature type="transmembrane region" description="Helical" evidence="2">
    <location>
        <begin position="165"/>
        <end position="187"/>
    </location>
</feature>
<feature type="transmembrane region" description="Helical" evidence="2">
    <location>
        <begin position="111"/>
        <end position="130"/>
    </location>
</feature>
<dbReference type="SUPFAM" id="SSF56601">
    <property type="entry name" value="beta-lactamase/transpeptidase-like"/>
    <property type="match status" value="1"/>
</dbReference>
<comment type="caution">
    <text evidence="5">The sequence shown here is derived from an EMBL/GenBank/DDBJ whole genome shotgun (WGS) entry which is preliminary data.</text>
</comment>
<feature type="transmembrane region" description="Helical" evidence="2">
    <location>
        <begin position="217"/>
        <end position="239"/>
    </location>
</feature>
<feature type="transmembrane region" description="Helical" evidence="2">
    <location>
        <begin position="35"/>
        <end position="52"/>
    </location>
</feature>
<evidence type="ECO:0000313" key="5">
    <source>
        <dbReference type="EMBL" id="MDQ0164900.1"/>
    </source>
</evidence>
<keyword evidence="6" id="KW-1185">Reference proteome</keyword>
<feature type="domain" description="Peptidase M56" evidence="4">
    <location>
        <begin position="11"/>
        <end position="304"/>
    </location>
</feature>
<dbReference type="InterPro" id="IPR001460">
    <property type="entry name" value="PCN-bd_Tpept"/>
</dbReference>
<dbReference type="InterPro" id="IPR012338">
    <property type="entry name" value="Beta-lactam/transpept-like"/>
</dbReference>
<dbReference type="Gene3D" id="3.40.710.10">
    <property type="entry name" value="DD-peptidase/beta-lactamase superfamily"/>
    <property type="match status" value="1"/>
</dbReference>
<reference evidence="5 6" key="1">
    <citation type="submission" date="2023-07" db="EMBL/GenBank/DDBJ databases">
        <title>Genomic Encyclopedia of Type Strains, Phase IV (KMG-IV): sequencing the most valuable type-strain genomes for metagenomic binning, comparative biology and taxonomic classification.</title>
        <authorList>
            <person name="Goeker M."/>
        </authorList>
    </citation>
    <scope>NUCLEOTIDE SEQUENCE [LARGE SCALE GENOMIC DNA]</scope>
    <source>
        <strain evidence="5 6">DSM 12751</strain>
    </source>
</reference>
<dbReference type="PANTHER" id="PTHR34978">
    <property type="entry name" value="POSSIBLE SENSOR-TRANSDUCER PROTEIN BLAR"/>
    <property type="match status" value="1"/>
</dbReference>
<dbReference type="EMBL" id="JAUSTY010000003">
    <property type="protein sequence ID" value="MDQ0164900.1"/>
    <property type="molecule type" value="Genomic_DNA"/>
</dbReference>
<feature type="transmembrane region" description="Helical" evidence="2">
    <location>
        <begin position="321"/>
        <end position="341"/>
    </location>
</feature>
<keyword evidence="2" id="KW-0812">Transmembrane</keyword>
<organism evidence="5 6">
    <name type="scientific">Caldalkalibacillus horti</name>
    <dbReference type="NCBI Taxonomy" id="77523"/>
    <lineage>
        <taxon>Bacteria</taxon>
        <taxon>Bacillati</taxon>
        <taxon>Bacillota</taxon>
        <taxon>Bacilli</taxon>
        <taxon>Bacillales</taxon>
        <taxon>Bacillaceae</taxon>
        <taxon>Caldalkalibacillus</taxon>
    </lineage>
</organism>
<protein>
    <submittedName>
        <fullName evidence="5">Bla regulator protein BlaR1</fullName>
    </submittedName>
</protein>
<dbReference type="Pfam" id="PF00905">
    <property type="entry name" value="Transpeptidase"/>
    <property type="match status" value="1"/>
</dbReference>
<dbReference type="PANTHER" id="PTHR34978:SF3">
    <property type="entry name" value="SLR0241 PROTEIN"/>
    <property type="match status" value="1"/>
</dbReference>
<feature type="domain" description="Penicillin-binding protein transpeptidase" evidence="3">
    <location>
        <begin position="369"/>
        <end position="585"/>
    </location>
</feature>
<evidence type="ECO:0000259" key="4">
    <source>
        <dbReference type="Pfam" id="PF05569"/>
    </source>
</evidence>
<accession>A0ABT9VVH9</accession>
<name>A0ABT9VVH9_9BACI</name>
<dbReference type="RefSeq" id="WP_307391230.1">
    <property type="nucleotide sequence ID" value="NZ_BAAADK010000010.1"/>
</dbReference>
<sequence>MIFTQFVISLLISSTTVAIIMLVKKVFQKQLSTKWQYGLWFLLMAALALPFLPTQLFTLERQLPLLDAPLQQDTGSLTTNEIREAVNINWLQDFTTTVNQATPTFLNNLTAWVWTIGAVVMTILTLIAWLRLNKIKRTALSLNSTDIIALLEQCKQLLKISRKITVVESALVKSPMIFGLFKTYLVFPANFSHWLSEEELKYIFLHELSHYKNKDHWTTYLTVLFQLVYWFNPLVWIAFREMRLDREIACDHAVLQILDKSCHITYGHTLLRFAHKASQPNSLPIPLTSQLASKKKHLKRRLEKIVMFKQESILLKVKSTAIFLLVALLLALQAPLVSVLAKEELRYDFNEEQTIYENLSSYFAENEASFVLYNSQTGQYTIHNEEQSKRRVSPVSTYKIFSLLFGLESGVITKEQSTLSWNGDIYPYEAWNGDHDLFSAMESSVNWYFQKLDGALGSTQLQDYLVQLGYGNTDISGGIQQHWLESSLKISPIEQVQLLEAFYTNKLGFDEENIETVKEAIQLEESEGTILSGKTGTGSIDHSNVSGWFVGYVEKNGDTFFFATNIQGKNHISGSSAANITLSILKDKGIY</sequence>
<dbReference type="Proteomes" id="UP001235840">
    <property type="component" value="Unassembled WGS sequence"/>
</dbReference>
<gene>
    <name evidence="5" type="ORF">J2S11_000800</name>
</gene>
<evidence type="ECO:0000313" key="6">
    <source>
        <dbReference type="Proteomes" id="UP001235840"/>
    </source>
</evidence>
<dbReference type="Pfam" id="PF05569">
    <property type="entry name" value="Peptidase_M56"/>
    <property type="match status" value="1"/>
</dbReference>